<organism evidence="11">
    <name type="scientific">Tetraodon nigroviridis</name>
    <name type="common">Spotted green pufferfish</name>
    <name type="synonym">Chelonodon nigroviridis</name>
    <dbReference type="NCBI Taxonomy" id="99883"/>
    <lineage>
        <taxon>Eukaryota</taxon>
        <taxon>Metazoa</taxon>
        <taxon>Chordata</taxon>
        <taxon>Craniata</taxon>
        <taxon>Vertebrata</taxon>
        <taxon>Euteleostomi</taxon>
        <taxon>Actinopterygii</taxon>
        <taxon>Neopterygii</taxon>
        <taxon>Teleostei</taxon>
        <taxon>Neoteleostei</taxon>
        <taxon>Acanthomorphata</taxon>
        <taxon>Eupercaria</taxon>
        <taxon>Tetraodontiformes</taxon>
        <taxon>Tetradontoidea</taxon>
        <taxon>Tetraodontidae</taxon>
        <taxon>Tetraodon</taxon>
    </lineage>
</organism>
<accession>Q4TBR2</accession>
<feature type="domain" description="CBM20" evidence="10">
    <location>
        <begin position="73"/>
        <end position="172"/>
    </location>
</feature>
<evidence type="ECO:0000256" key="7">
    <source>
        <dbReference type="ARBA" id="ARBA00075794"/>
    </source>
</evidence>
<evidence type="ECO:0000313" key="11">
    <source>
        <dbReference type="EMBL" id="CAF89670.1"/>
    </source>
</evidence>
<evidence type="ECO:0000256" key="6">
    <source>
        <dbReference type="ARBA" id="ARBA00073038"/>
    </source>
</evidence>
<dbReference type="GO" id="GO:0005789">
    <property type="term" value="C:endoplasmic reticulum membrane"/>
    <property type="evidence" value="ECO:0007669"/>
    <property type="project" value="UniProtKB-SubCell"/>
</dbReference>
<proteinExistence type="predicted"/>
<dbReference type="GO" id="GO:0034045">
    <property type="term" value="C:phagophore assembly site membrane"/>
    <property type="evidence" value="ECO:0007669"/>
    <property type="project" value="UniProtKB-SubCell"/>
</dbReference>
<feature type="compositionally biased region" description="Polar residues" evidence="9">
    <location>
        <begin position="1"/>
        <end position="10"/>
    </location>
</feature>
<evidence type="ECO:0000256" key="5">
    <source>
        <dbReference type="ARBA" id="ARBA00062412"/>
    </source>
</evidence>
<evidence type="ECO:0000256" key="1">
    <source>
        <dbReference type="ARBA" id="ARBA00004643"/>
    </source>
</evidence>
<dbReference type="PANTHER" id="PTHR15048:SF0">
    <property type="entry name" value="STARCH-BINDING DOMAIN-CONTAINING PROTEIN 1"/>
    <property type="match status" value="1"/>
</dbReference>
<dbReference type="GO" id="GO:2001069">
    <property type="term" value="F:glycogen binding"/>
    <property type="evidence" value="ECO:0007669"/>
    <property type="project" value="InterPro"/>
</dbReference>
<name>Q4TBR2_TETNG</name>
<reference evidence="11" key="2">
    <citation type="submission" date="2004-02" db="EMBL/GenBank/DDBJ databases">
        <authorList>
            <consortium name="Genoscope"/>
            <consortium name="Whitehead Institute Centre for Genome Research"/>
        </authorList>
    </citation>
    <scope>NUCLEOTIDE SEQUENCE</scope>
</reference>
<comment type="function">
    <text evidence="3">Acts as a cargo receptor for glycogen. Delivers its cargo to an autophagic pathway called glycophagy, resulting in the transport of glycogen to lysosomes.</text>
</comment>
<dbReference type="SMART" id="SM01065">
    <property type="entry name" value="CBM_2"/>
    <property type="match status" value="1"/>
</dbReference>
<feature type="region of interest" description="Disordered" evidence="9">
    <location>
        <begin position="1"/>
        <end position="61"/>
    </location>
</feature>
<evidence type="ECO:0000259" key="10">
    <source>
        <dbReference type="PROSITE" id="PS51166"/>
    </source>
</evidence>
<dbReference type="KEGG" id="tng:GSTEN00003650G001"/>
<protein>
    <recommendedName>
        <fullName evidence="6">Starch-binding domain-containing protein 1</fullName>
    </recommendedName>
    <alternativeName>
        <fullName evidence="7">Genethonin-1</fullName>
    </alternativeName>
    <alternativeName>
        <fullName evidence="8">Glycophagy cargo receptor stbd1</fullName>
    </alternativeName>
</protein>
<dbReference type="Pfam" id="PF00686">
    <property type="entry name" value="CBM_20"/>
    <property type="match status" value="1"/>
</dbReference>
<dbReference type="AlphaFoldDB" id="Q4TBR2"/>
<dbReference type="InterPro" id="IPR034838">
    <property type="entry name" value="CBM20_genethonin_1"/>
</dbReference>
<dbReference type="GO" id="GO:0030315">
    <property type="term" value="C:T-tubule"/>
    <property type="evidence" value="ECO:0007669"/>
    <property type="project" value="UniProtKB-SubCell"/>
</dbReference>
<comment type="subcellular location">
    <subcellularLocation>
        <location evidence="2">Cell membrane</location>
        <location evidence="2">Sarcolemma</location>
        <location evidence="2">T-tubule</location>
    </subcellularLocation>
    <subcellularLocation>
        <location evidence="1">Endoplasmic reticulum membrane</location>
        <topology evidence="1">Single-pass type III membrane protein</topology>
    </subcellularLocation>
    <subcellularLocation>
        <location evidence="4">Preautophagosomal structure membrane</location>
        <topology evidence="4">Single-pass type III membrane protein</topology>
    </subcellularLocation>
</comment>
<evidence type="ECO:0000256" key="9">
    <source>
        <dbReference type="SAM" id="MobiDB-lite"/>
    </source>
</evidence>
<dbReference type="FunFam" id="2.60.40.10:FF:000552">
    <property type="entry name" value="Related to glucoamylase"/>
    <property type="match status" value="1"/>
</dbReference>
<evidence type="ECO:0000256" key="8">
    <source>
        <dbReference type="ARBA" id="ARBA00076001"/>
    </source>
</evidence>
<reference evidence="11" key="1">
    <citation type="journal article" date="2004" name="Nature">
        <title>Genome duplication in the teleost fish Tetraodon nigroviridis reveals the early vertebrate proto-karyotype.</title>
        <authorList>
            <person name="Jaillon O."/>
            <person name="Aury J.-M."/>
            <person name="Brunet F."/>
            <person name="Petit J.-L."/>
            <person name="Stange-Thomann N."/>
            <person name="Mauceli E."/>
            <person name="Bouneau L."/>
            <person name="Fischer C."/>
            <person name="Ozouf-Costaz C."/>
            <person name="Bernot A."/>
            <person name="Nicaud S."/>
            <person name="Jaffe D."/>
            <person name="Fisher S."/>
            <person name="Lutfalla G."/>
            <person name="Dossat C."/>
            <person name="Segurens B."/>
            <person name="Dasilva C."/>
            <person name="Salanoubat M."/>
            <person name="Levy M."/>
            <person name="Boudet N."/>
            <person name="Castellano S."/>
            <person name="Anthouard V."/>
            <person name="Jubin C."/>
            <person name="Castelli V."/>
            <person name="Katinka M."/>
            <person name="Vacherie B."/>
            <person name="Biemont C."/>
            <person name="Skalli Z."/>
            <person name="Cattolico L."/>
            <person name="Poulain J."/>
            <person name="De Berardinis V."/>
            <person name="Cruaud C."/>
            <person name="Duprat S."/>
            <person name="Brottier P."/>
            <person name="Coutanceau J.-P."/>
            <person name="Gouzy J."/>
            <person name="Parra G."/>
            <person name="Lardier G."/>
            <person name="Chapple C."/>
            <person name="McKernan K.J."/>
            <person name="McEwan P."/>
            <person name="Bosak S."/>
            <person name="Kellis M."/>
            <person name="Volff J.-N."/>
            <person name="Guigo R."/>
            <person name="Zody M.C."/>
            <person name="Mesirov J."/>
            <person name="Lindblad-Toh K."/>
            <person name="Birren B."/>
            <person name="Nusbaum C."/>
            <person name="Kahn D."/>
            <person name="Robinson-Rechavi M."/>
            <person name="Laudet V."/>
            <person name="Schachter V."/>
            <person name="Quetier F."/>
            <person name="Saurin W."/>
            <person name="Scarpelli C."/>
            <person name="Wincker P."/>
            <person name="Lander E.S."/>
            <person name="Weissenbach J."/>
            <person name="Roest Crollius H."/>
        </authorList>
    </citation>
    <scope>NUCLEOTIDE SEQUENCE [LARGE SCALE GENOMIC DNA]</scope>
</reference>
<dbReference type="OrthoDB" id="6123450at2759"/>
<evidence type="ECO:0000256" key="3">
    <source>
        <dbReference type="ARBA" id="ARBA00053886"/>
    </source>
</evidence>
<dbReference type="InterPro" id="IPR002044">
    <property type="entry name" value="CBM20"/>
</dbReference>
<dbReference type="PROSITE" id="PS51166">
    <property type="entry name" value="CBM20"/>
    <property type="match status" value="1"/>
</dbReference>
<dbReference type="SUPFAM" id="SSF49452">
    <property type="entry name" value="Starch-binding domain-like"/>
    <property type="match status" value="1"/>
</dbReference>
<evidence type="ECO:0000256" key="2">
    <source>
        <dbReference type="ARBA" id="ARBA00024012"/>
    </source>
</evidence>
<feature type="compositionally biased region" description="Polar residues" evidence="9">
    <location>
        <begin position="50"/>
        <end position="59"/>
    </location>
</feature>
<sequence length="174" mass="19286">MEATMDTNEWITDGNAPLLPWMAPPPLGHPKTHRGPSDECSASGVPPSTAVPQSGTLSADESVEHSKKVVAVQPMPQNVNVTFRVQYHTQWPHQTVAVTGDLPELGSWKGFIPLEKVEEGQWSAVVSLPTESHVEWKFVLLDKGQVCRWEECRNRLLDTGLGDDMLVHTWWGLA</sequence>
<dbReference type="InterPro" id="IPR013783">
    <property type="entry name" value="Ig-like_fold"/>
</dbReference>
<dbReference type="Gene3D" id="2.60.40.10">
    <property type="entry name" value="Immunoglobulins"/>
    <property type="match status" value="1"/>
</dbReference>
<dbReference type="GO" id="GO:2001070">
    <property type="term" value="F:starch binding"/>
    <property type="evidence" value="ECO:0007669"/>
    <property type="project" value="InterPro"/>
</dbReference>
<comment type="subunit">
    <text evidence="5">Interacts with the ATG8 family proteins GABARAP and GABARAPL1. Interacts with several glycogen-associated proteins, such as GYS2 (liver glycogen synthase), GDE (glycogen debranching enzyme), GBE1 (glycogen branching enzyme 1) and EPM2A (Laforin).</text>
</comment>
<dbReference type="InterPro" id="IPR013784">
    <property type="entry name" value="Carb-bd-like_fold"/>
</dbReference>
<evidence type="ECO:0000256" key="4">
    <source>
        <dbReference type="ARBA" id="ARBA00060405"/>
    </source>
</evidence>
<dbReference type="EMBL" id="CAAE01007099">
    <property type="protein sequence ID" value="CAF89670.1"/>
    <property type="molecule type" value="Genomic_DNA"/>
</dbReference>
<dbReference type="GO" id="GO:0061723">
    <property type="term" value="P:glycophagy"/>
    <property type="evidence" value="ECO:0007669"/>
    <property type="project" value="UniProtKB-ARBA"/>
</dbReference>
<comment type="caution">
    <text evidence="11">The sequence shown here is derived from an EMBL/GenBank/DDBJ whole genome shotgun (WGS) entry which is preliminary data.</text>
</comment>
<dbReference type="PANTHER" id="PTHR15048">
    <property type="entry name" value="STARCH-BINDING DOMAIN-CONTAINING PROTEIN 1"/>
    <property type="match status" value="1"/>
</dbReference>
<gene>
    <name evidence="11" type="ORF">GSTENG00003650001</name>
</gene>
<dbReference type="CDD" id="cd05813">
    <property type="entry name" value="CBM20_genethonin_1"/>
    <property type="match status" value="1"/>
</dbReference>